<organism evidence="9">
    <name type="scientific">Veillonella dispar</name>
    <dbReference type="NCBI Taxonomy" id="39778"/>
    <lineage>
        <taxon>Bacteria</taxon>
        <taxon>Bacillati</taxon>
        <taxon>Bacillota</taxon>
        <taxon>Negativicutes</taxon>
        <taxon>Veillonellales</taxon>
        <taxon>Veillonellaceae</taxon>
        <taxon>Veillonella</taxon>
    </lineage>
</organism>
<dbReference type="InterPro" id="IPR050366">
    <property type="entry name" value="BP-dependent_transpt_permease"/>
</dbReference>
<feature type="transmembrane region" description="Helical" evidence="7">
    <location>
        <begin position="188"/>
        <end position="217"/>
    </location>
</feature>
<dbReference type="Pfam" id="PF12911">
    <property type="entry name" value="OppC_N"/>
    <property type="match status" value="1"/>
</dbReference>
<dbReference type="AlphaFoldDB" id="A0A6N3DJU3"/>
<dbReference type="InterPro" id="IPR025966">
    <property type="entry name" value="OppC_N"/>
</dbReference>
<dbReference type="InterPro" id="IPR000515">
    <property type="entry name" value="MetI-like"/>
</dbReference>
<keyword evidence="3" id="KW-1003">Cell membrane</keyword>
<reference evidence="9" key="1">
    <citation type="submission" date="2019-11" db="EMBL/GenBank/DDBJ databases">
        <authorList>
            <person name="Feng L."/>
        </authorList>
    </citation>
    <scope>NUCLEOTIDE SEQUENCE</scope>
    <source>
        <strain evidence="9">VdisparLFYP95</strain>
    </source>
</reference>
<evidence type="ECO:0000256" key="2">
    <source>
        <dbReference type="ARBA" id="ARBA00022448"/>
    </source>
</evidence>
<keyword evidence="2 7" id="KW-0813">Transport</keyword>
<keyword evidence="6 7" id="KW-0472">Membrane</keyword>
<dbReference type="CDD" id="cd06261">
    <property type="entry name" value="TM_PBP2"/>
    <property type="match status" value="1"/>
</dbReference>
<evidence type="ECO:0000256" key="7">
    <source>
        <dbReference type="RuleBase" id="RU363032"/>
    </source>
</evidence>
<dbReference type="InterPro" id="IPR035906">
    <property type="entry name" value="MetI-like_sf"/>
</dbReference>
<evidence type="ECO:0000256" key="5">
    <source>
        <dbReference type="ARBA" id="ARBA00022989"/>
    </source>
</evidence>
<protein>
    <submittedName>
        <fullName evidence="9">Glutathione transport system permease protein GsiD</fullName>
    </submittedName>
</protein>
<dbReference type="GO" id="GO:0005886">
    <property type="term" value="C:plasma membrane"/>
    <property type="evidence" value="ECO:0007669"/>
    <property type="project" value="UniProtKB-SubCell"/>
</dbReference>
<evidence type="ECO:0000256" key="4">
    <source>
        <dbReference type="ARBA" id="ARBA00022692"/>
    </source>
</evidence>
<keyword evidence="4 7" id="KW-0812">Transmembrane</keyword>
<dbReference type="GO" id="GO:0055085">
    <property type="term" value="P:transmembrane transport"/>
    <property type="evidence" value="ECO:0007669"/>
    <property type="project" value="InterPro"/>
</dbReference>
<feature type="transmembrane region" description="Helical" evidence="7">
    <location>
        <begin position="237"/>
        <end position="259"/>
    </location>
</feature>
<accession>A0A6N3DJU3</accession>
<proteinExistence type="inferred from homology"/>
<dbReference type="Pfam" id="PF00528">
    <property type="entry name" value="BPD_transp_1"/>
    <property type="match status" value="1"/>
</dbReference>
<feature type="transmembrane region" description="Helical" evidence="7">
    <location>
        <begin position="120"/>
        <end position="145"/>
    </location>
</feature>
<evidence type="ECO:0000313" key="9">
    <source>
        <dbReference type="EMBL" id="VYU28455.1"/>
    </source>
</evidence>
<dbReference type="PROSITE" id="PS50928">
    <property type="entry name" value="ABC_TM1"/>
    <property type="match status" value="1"/>
</dbReference>
<comment type="similarity">
    <text evidence="7">Belongs to the binding-protein-dependent transport system permease family.</text>
</comment>
<keyword evidence="5 7" id="KW-1133">Transmembrane helix</keyword>
<feature type="domain" description="ABC transmembrane type-1" evidence="8">
    <location>
        <begin position="71"/>
        <end position="260"/>
    </location>
</feature>
<feature type="transmembrane region" description="Helical" evidence="7">
    <location>
        <begin position="75"/>
        <end position="99"/>
    </location>
</feature>
<dbReference type="SUPFAM" id="SSF161098">
    <property type="entry name" value="MetI-like"/>
    <property type="match status" value="1"/>
</dbReference>
<evidence type="ECO:0000256" key="1">
    <source>
        <dbReference type="ARBA" id="ARBA00004651"/>
    </source>
</evidence>
<dbReference type="InterPro" id="IPR053385">
    <property type="entry name" value="ABC_transport_permease"/>
</dbReference>
<gene>
    <name evidence="9" type="primary">gsiD_1</name>
    <name evidence="9" type="ORF">VDLFYP95_00024</name>
</gene>
<feature type="transmembrane region" description="Helical" evidence="7">
    <location>
        <begin position="12"/>
        <end position="32"/>
    </location>
</feature>
<dbReference type="EMBL" id="CACRUF010000054">
    <property type="protein sequence ID" value="VYU28455.1"/>
    <property type="molecule type" value="Genomic_DNA"/>
</dbReference>
<name>A0A6N3DJU3_9FIRM</name>
<evidence type="ECO:0000256" key="6">
    <source>
        <dbReference type="ARBA" id="ARBA00023136"/>
    </source>
</evidence>
<dbReference type="PANTHER" id="PTHR43386:SF25">
    <property type="entry name" value="PEPTIDE ABC TRANSPORTER PERMEASE PROTEIN"/>
    <property type="match status" value="1"/>
</dbReference>
<evidence type="ECO:0000259" key="8">
    <source>
        <dbReference type="PROSITE" id="PS50928"/>
    </source>
</evidence>
<sequence>MAEFIQKHKLFSFYSTLMIIVVLIAIFAPWLAPGDAFSSNLSQALQAPSSQHWFGTDKLGRDVLSRIIYGTQLSLFMGVSIVVIMVSIGTIIGAVAGYFGGKIEMVLMRLADIMLSFPGVVLAIAIAGILGGSIVNTIIALSVVGWAKYARLVRSMTLKVRGEEYVTAAVMMGASTTTILRRHIIPNILPLVVTTGALDIGAIMIEVAGLSFLGFGAQPPTPEWGLMLNEGRQYLQTSPWLMAFPGMSILIVVAIFNLWSDSLRDVVDPKNQG</sequence>
<dbReference type="PANTHER" id="PTHR43386">
    <property type="entry name" value="OLIGOPEPTIDE TRANSPORT SYSTEM PERMEASE PROTEIN APPC"/>
    <property type="match status" value="1"/>
</dbReference>
<evidence type="ECO:0000256" key="3">
    <source>
        <dbReference type="ARBA" id="ARBA00022475"/>
    </source>
</evidence>
<dbReference type="Gene3D" id="1.10.3720.10">
    <property type="entry name" value="MetI-like"/>
    <property type="match status" value="1"/>
</dbReference>
<dbReference type="RefSeq" id="WP_005385374.1">
    <property type="nucleotide sequence ID" value="NZ_CACRUF010000054.1"/>
</dbReference>
<dbReference type="NCBIfam" id="NF045474">
    <property type="entry name" value="Opp2C"/>
    <property type="match status" value="1"/>
</dbReference>
<comment type="subcellular location">
    <subcellularLocation>
        <location evidence="1 7">Cell membrane</location>
        <topology evidence="1 7">Multi-pass membrane protein</topology>
    </subcellularLocation>
</comment>